<evidence type="ECO:0000256" key="7">
    <source>
        <dbReference type="ARBA" id="ARBA00022824"/>
    </source>
</evidence>
<evidence type="ECO:0000256" key="11">
    <source>
        <dbReference type="ARBA" id="ARBA00023235"/>
    </source>
</evidence>
<dbReference type="Gene3D" id="1.50.10.20">
    <property type="match status" value="2"/>
</dbReference>
<dbReference type="InterPro" id="IPR018333">
    <property type="entry name" value="Squalene_cyclase"/>
</dbReference>
<evidence type="ECO:0000256" key="2">
    <source>
        <dbReference type="ARBA" id="ARBA00004502"/>
    </source>
</evidence>
<comment type="pathway">
    <text evidence="13">Terpene metabolism; lanosterol biosynthesis; lanosterol from farnesyl diphosphate: step 3/3.</text>
</comment>
<evidence type="ECO:0000259" key="15">
    <source>
        <dbReference type="Pfam" id="PF13243"/>
    </source>
</evidence>
<dbReference type="GO" id="GO:0016104">
    <property type="term" value="P:triterpenoid biosynthetic process"/>
    <property type="evidence" value="ECO:0007669"/>
    <property type="project" value="InterPro"/>
</dbReference>
<dbReference type="EC" id="5.4.99.-" evidence="14"/>
<keyword evidence="11 14" id="KW-0413">Isomerase</keyword>
<dbReference type="NCBIfam" id="TIGR01787">
    <property type="entry name" value="squalene_cyclas"/>
    <property type="match status" value="1"/>
</dbReference>
<dbReference type="InterPro" id="IPR002365">
    <property type="entry name" value="Terpene_synthase_CS"/>
</dbReference>
<keyword evidence="6" id="KW-0677">Repeat</keyword>
<evidence type="ECO:0000256" key="3">
    <source>
        <dbReference type="ARBA" id="ARBA00009755"/>
    </source>
</evidence>
<dbReference type="SFLD" id="SFLDG01016">
    <property type="entry name" value="Prenyltransferase_Like_2"/>
    <property type="match status" value="1"/>
</dbReference>
<dbReference type="Proteomes" id="UP000006790">
    <property type="component" value="Chromosome 8"/>
</dbReference>
<dbReference type="GO" id="GO:0000250">
    <property type="term" value="F:lanosterol synthase activity"/>
    <property type="evidence" value="ECO:0007669"/>
    <property type="project" value="UniProtKB-EC"/>
</dbReference>
<dbReference type="InterPro" id="IPR032696">
    <property type="entry name" value="SQ_cyclase_C"/>
</dbReference>
<keyword evidence="5" id="KW-0551">Lipid droplet</keyword>
<evidence type="ECO:0000259" key="16">
    <source>
        <dbReference type="Pfam" id="PF13249"/>
    </source>
</evidence>
<dbReference type="GeneID" id="11471506"/>
<keyword evidence="9" id="KW-0443">Lipid metabolism</keyword>
<keyword evidence="18" id="KW-1185">Reference proteome</keyword>
<dbReference type="Pfam" id="PF13243">
    <property type="entry name" value="SQHop_cyclase_C"/>
    <property type="match status" value="1"/>
</dbReference>
<evidence type="ECO:0000256" key="14">
    <source>
        <dbReference type="RuleBase" id="RU362003"/>
    </source>
</evidence>
<evidence type="ECO:0000313" key="17">
    <source>
        <dbReference type="EMBL" id="AET41468.1"/>
    </source>
</evidence>
<keyword evidence="7" id="KW-0256">Endoplasmic reticulum</keyword>
<evidence type="ECO:0000256" key="4">
    <source>
        <dbReference type="ARBA" id="ARBA00022516"/>
    </source>
</evidence>
<dbReference type="InParanoid" id="G8JX94"/>
<sequence length="732" mass="83233">MVELYSDYLGLPSTDPSRWRLNCTSLGETSWKYISEADSKKIPQCNCTKWLLNADNFSTPEPDVGNGDANFKAYNAAYNGASFLKLLQNQDSGTFPNQYKGPMFMTICYVGSMYVGRKEIPECEKIEIIRYIVNTAHPVDGGWGLHTTGKSTVFGTVLNYIVLRLLGMSKDHVVCRRARSTLHRLGGAIGAPHWGKIWLSILNLYKWEGVNPAPAEFWTLPYIVPIHPARWWIHTRAIYLPMSYLCGISYACELTPLLQEIRNEIYTTNFDEIQFSKHRNTVCQVDLYFPHSTILNVINSAIVWYQNYLRPDWLVKYSNKKVYELIRKEIVNTEYLCVAPVSAAFCSIVTCIEEGADSPEFERLMEAFAGNVFHGPQGMTVMGTNGSQVWDCSFFVQYLFMANLAELPEFQDAVTNAYKFLCRSQFTHECVSGSYRDKRVGGWPFSTKTQGYTVSDCTAEALKAVIMVKRSPVFAAIHDEISEEALQKAIDVLLSLQNVGSIEYGSFATYEKIRAPLIMEKLNPAEVFENIMVEYPYVECTDSCILGLTYFSEYYDYRKDDIDHSVKIAADYIKKVQGKDGSWYGCWGICYTYAGMFALEALYTIGENYENSEVVRRGCDFLVKKQLSDGGWSESIKSAELMCYINDDKGSLVVPTSWALIGLLLADYPDKEVIDRGIQLLKSRQLRSGEWKFEQIEGIFNHSCAIEYPTYRFLFPIKALGIYAKKYGKRAI</sequence>
<dbReference type="InterPro" id="IPR008930">
    <property type="entry name" value="Terpenoid_cyclase/PrenylTrfase"/>
</dbReference>
<reference evidence="18" key="1">
    <citation type="journal article" date="2012" name="G3 (Bethesda)">
        <title>Pichia sorbitophila, an interspecies yeast hybrid reveals early steps of genome resolution following polyploidization.</title>
        <authorList>
            <person name="Leh Louis V."/>
            <person name="Despons L."/>
            <person name="Friedrich A."/>
            <person name="Martin T."/>
            <person name="Durrens P."/>
            <person name="Casaregola S."/>
            <person name="Neuveglise C."/>
            <person name="Fairhead C."/>
            <person name="Marck C."/>
            <person name="Cruz J.A."/>
            <person name="Straub M.L."/>
            <person name="Kugler V."/>
            <person name="Sacerdot C."/>
            <person name="Uzunov Z."/>
            <person name="Thierry A."/>
            <person name="Weiss S."/>
            <person name="Bleykasten C."/>
            <person name="De Montigny J."/>
            <person name="Jacques N."/>
            <person name="Jung P."/>
            <person name="Lemaire M."/>
            <person name="Mallet S."/>
            <person name="Morel G."/>
            <person name="Richard G.F."/>
            <person name="Sarkar A."/>
            <person name="Savel G."/>
            <person name="Schacherer J."/>
            <person name="Seret M.L."/>
            <person name="Talla E."/>
            <person name="Samson G."/>
            <person name="Jubin C."/>
            <person name="Poulain J."/>
            <person name="Vacherie B."/>
            <person name="Barbe V."/>
            <person name="Pelletier E."/>
            <person name="Sherman D.J."/>
            <person name="Westhof E."/>
            <person name="Weissenbach J."/>
            <person name="Baret P.V."/>
            <person name="Wincker P."/>
            <person name="Gaillardin C."/>
            <person name="Dujon B."/>
            <person name="Souciet J.L."/>
        </authorList>
    </citation>
    <scope>NUCLEOTIDE SEQUENCE [LARGE SCALE GENOMIC DNA]</scope>
    <source>
        <strain evidence="18">CBS 270.75 / DBVPG 7215 / KCTC 17166 / NRRL Y-17582</strain>
    </source>
</reference>
<dbReference type="OMA" id="CWARQTI"/>
<evidence type="ECO:0000256" key="5">
    <source>
        <dbReference type="ARBA" id="ARBA00022677"/>
    </source>
</evidence>
<dbReference type="GO" id="GO:0005811">
    <property type="term" value="C:lipid droplet"/>
    <property type="evidence" value="ECO:0007669"/>
    <property type="project" value="UniProtKB-SubCell"/>
</dbReference>
<organism evidence="17 18">
    <name type="scientific">Eremothecium cymbalariae (strain CBS 270.75 / DBVPG 7215 / KCTC 17166 / NRRL Y-17582)</name>
    <name type="common">Yeast</name>
    <dbReference type="NCBI Taxonomy" id="931890"/>
    <lineage>
        <taxon>Eukaryota</taxon>
        <taxon>Fungi</taxon>
        <taxon>Dikarya</taxon>
        <taxon>Ascomycota</taxon>
        <taxon>Saccharomycotina</taxon>
        <taxon>Saccharomycetes</taxon>
        <taxon>Saccharomycetales</taxon>
        <taxon>Saccharomycetaceae</taxon>
        <taxon>Eremothecium</taxon>
    </lineage>
</organism>
<dbReference type="InterPro" id="IPR032697">
    <property type="entry name" value="SQ_cyclase_N"/>
</dbReference>
<dbReference type="FunCoup" id="G8JX94">
    <property type="interactions" value="108"/>
</dbReference>
<accession>G8JX94</accession>
<evidence type="ECO:0000256" key="12">
    <source>
        <dbReference type="ARBA" id="ARBA00051240"/>
    </source>
</evidence>
<comment type="similarity">
    <text evidence="3 14">Belongs to the terpene cyclase/mutase family.</text>
</comment>
<keyword evidence="4" id="KW-0444">Lipid biosynthesis</keyword>
<dbReference type="HOGENOM" id="CLU_009074_2_1_1"/>
<dbReference type="CDD" id="cd02892">
    <property type="entry name" value="SQCY_1"/>
    <property type="match status" value="1"/>
</dbReference>
<dbReference type="eggNOG" id="KOG0497">
    <property type="taxonomic scope" value="Eukaryota"/>
</dbReference>
<evidence type="ECO:0000256" key="6">
    <source>
        <dbReference type="ARBA" id="ARBA00022737"/>
    </source>
</evidence>
<gene>
    <name evidence="17" type="ordered locus">Ecym_8182</name>
</gene>
<dbReference type="SUPFAM" id="SSF48239">
    <property type="entry name" value="Terpenoid cyclases/Protein prenyltransferases"/>
    <property type="match status" value="2"/>
</dbReference>
<evidence type="ECO:0000256" key="10">
    <source>
        <dbReference type="ARBA" id="ARBA00023136"/>
    </source>
</evidence>
<evidence type="ECO:0000256" key="1">
    <source>
        <dbReference type="ARBA" id="ARBA00004406"/>
    </source>
</evidence>
<dbReference type="PROSITE" id="PS01074">
    <property type="entry name" value="TERPENE_SYNTHASES"/>
    <property type="match status" value="1"/>
</dbReference>
<dbReference type="KEGG" id="erc:Ecym_8182"/>
<dbReference type="RefSeq" id="XP_003648285.1">
    <property type="nucleotide sequence ID" value="XM_003648237.1"/>
</dbReference>
<dbReference type="AlphaFoldDB" id="G8JX94"/>
<comment type="subcellular location">
    <subcellularLocation>
        <location evidence="1">Endoplasmic reticulum membrane</location>
        <topology evidence="1">Peripheral membrane protein</topology>
    </subcellularLocation>
    <subcellularLocation>
        <location evidence="2">Lipid droplet</location>
    </subcellularLocation>
</comment>
<dbReference type="EMBL" id="CP002504">
    <property type="protein sequence ID" value="AET41468.1"/>
    <property type="molecule type" value="Genomic_DNA"/>
</dbReference>
<protein>
    <recommendedName>
        <fullName evidence="14">Terpene cyclase/mutase family member</fullName>
        <ecNumber evidence="14">5.4.99.-</ecNumber>
    </recommendedName>
</protein>
<proteinExistence type="inferred from homology"/>
<keyword evidence="8" id="KW-0752">Steroid biosynthesis</keyword>
<comment type="catalytic activity">
    <reaction evidence="12">
        <text>(S)-2,3-epoxysqualene = lanosterol</text>
        <dbReference type="Rhea" id="RHEA:14621"/>
        <dbReference type="ChEBI" id="CHEBI:15441"/>
        <dbReference type="ChEBI" id="CHEBI:16521"/>
        <dbReference type="EC" id="5.4.99.7"/>
    </reaction>
    <physiologicalReaction direction="left-to-right" evidence="12">
        <dbReference type="Rhea" id="RHEA:14622"/>
    </physiologicalReaction>
</comment>
<evidence type="ECO:0000313" key="18">
    <source>
        <dbReference type="Proteomes" id="UP000006790"/>
    </source>
</evidence>
<dbReference type="GO" id="GO:0006696">
    <property type="term" value="P:ergosterol biosynthetic process"/>
    <property type="evidence" value="ECO:0007669"/>
    <property type="project" value="EnsemblFungi"/>
</dbReference>
<evidence type="ECO:0000256" key="8">
    <source>
        <dbReference type="ARBA" id="ARBA00022955"/>
    </source>
</evidence>
<evidence type="ECO:0000256" key="9">
    <source>
        <dbReference type="ARBA" id="ARBA00023098"/>
    </source>
</evidence>
<dbReference type="STRING" id="931890.G8JX94"/>
<dbReference type="Pfam" id="PF13249">
    <property type="entry name" value="SQHop_cyclase_N"/>
    <property type="match status" value="1"/>
</dbReference>
<dbReference type="GO" id="GO:0005789">
    <property type="term" value="C:endoplasmic reticulum membrane"/>
    <property type="evidence" value="ECO:0007669"/>
    <property type="project" value="UniProtKB-SubCell"/>
</dbReference>
<dbReference type="PANTHER" id="PTHR11764:SF20">
    <property type="entry name" value="LANOSTEROL SYNTHASE"/>
    <property type="match status" value="1"/>
</dbReference>
<dbReference type="PANTHER" id="PTHR11764">
    <property type="entry name" value="TERPENE CYCLASE/MUTASE FAMILY MEMBER"/>
    <property type="match status" value="1"/>
</dbReference>
<dbReference type="FunFam" id="1.50.10.20:FF:000027">
    <property type="entry name" value="Terpene cyclase/mutase family member"/>
    <property type="match status" value="1"/>
</dbReference>
<keyword evidence="10" id="KW-0472">Membrane</keyword>
<feature type="domain" description="Squalene cyclase C-terminal" evidence="15">
    <location>
        <begin position="387"/>
        <end position="724"/>
    </location>
</feature>
<feature type="domain" description="Squalene cyclase N-terminal" evidence="16">
    <location>
        <begin position="92"/>
        <end position="370"/>
    </location>
</feature>
<dbReference type="Gene3D" id="6.20.120.20">
    <property type="match status" value="1"/>
</dbReference>
<name>G8JX94_ERECY</name>
<evidence type="ECO:0000256" key="13">
    <source>
        <dbReference type="ARBA" id="ARBA00060682"/>
    </source>
</evidence>
<dbReference type="OrthoDB" id="21502at2759"/>
<dbReference type="FunFam" id="1.50.10.20:FF:000003">
    <property type="entry name" value="Terpene cyclase/mutase family member"/>
    <property type="match status" value="1"/>
</dbReference>